<dbReference type="InterPro" id="IPR006490">
    <property type="entry name" value="Maj_tail_phi13"/>
</dbReference>
<dbReference type="EMBL" id="JAGSND010000010">
    <property type="protein sequence ID" value="MBR0599048.1"/>
    <property type="molecule type" value="Genomic_DNA"/>
</dbReference>
<dbReference type="AlphaFoldDB" id="A0A8J8B1T9"/>
<keyword evidence="2" id="KW-1185">Reference proteome</keyword>
<reference evidence="1" key="1">
    <citation type="submission" date="2021-04" db="EMBL/GenBank/DDBJ databases">
        <title>Sinoanaerobacter chloroacetimidivorans sp. nov., an obligate anaerobic bacterium isolated from anaerobic sludge.</title>
        <authorList>
            <person name="Bao Y."/>
        </authorList>
    </citation>
    <scope>NUCLEOTIDE SEQUENCE</scope>
    <source>
        <strain evidence="1">BAD-6</strain>
    </source>
</reference>
<proteinExistence type="predicted"/>
<dbReference type="RefSeq" id="WP_227019183.1">
    <property type="nucleotide sequence ID" value="NZ_JAGSND010000010.1"/>
</dbReference>
<evidence type="ECO:0000313" key="2">
    <source>
        <dbReference type="Proteomes" id="UP000675664"/>
    </source>
</evidence>
<organism evidence="1 2">
    <name type="scientific">Sinanaerobacter chloroacetimidivorans</name>
    <dbReference type="NCBI Taxonomy" id="2818044"/>
    <lineage>
        <taxon>Bacteria</taxon>
        <taxon>Bacillati</taxon>
        <taxon>Bacillota</taxon>
        <taxon>Clostridia</taxon>
        <taxon>Peptostreptococcales</taxon>
        <taxon>Anaerovoracaceae</taxon>
        <taxon>Sinanaerobacter</taxon>
    </lineage>
</organism>
<sequence length="152" mass="16850">MNLSLEPDGEIIPVYADNVEALSLVNNKGYTGELELLIANDAFKAAVLGEELVSGVQFENADAKPKEFALAFQFEGDVNEKRHWLYRCKCSRPNIASSTKGDSIEPVNDTLSITVRPRIGDKLVKASVDNTTENTTIYANWFSEVYEKSTEV</sequence>
<accession>A0A8J8B1T9</accession>
<reference evidence="1" key="2">
    <citation type="submission" date="2021-04" db="EMBL/GenBank/DDBJ databases">
        <authorList>
            <person name="Liu J."/>
        </authorList>
    </citation>
    <scope>NUCLEOTIDE SEQUENCE</scope>
    <source>
        <strain evidence="1">BAD-6</strain>
    </source>
</reference>
<gene>
    <name evidence="1" type="ORF">KCX82_14255</name>
</gene>
<name>A0A8J8B1T9_9FIRM</name>
<protein>
    <submittedName>
        <fullName evidence="1">Phage tail protein</fullName>
    </submittedName>
</protein>
<dbReference type="NCBIfam" id="TIGR01603">
    <property type="entry name" value="maj_tail_phi13"/>
    <property type="match status" value="1"/>
</dbReference>
<evidence type="ECO:0000313" key="1">
    <source>
        <dbReference type="EMBL" id="MBR0599048.1"/>
    </source>
</evidence>
<comment type="caution">
    <text evidence="1">The sequence shown here is derived from an EMBL/GenBank/DDBJ whole genome shotgun (WGS) entry which is preliminary data.</text>
</comment>
<dbReference type="Proteomes" id="UP000675664">
    <property type="component" value="Unassembled WGS sequence"/>
</dbReference>